<evidence type="ECO:0000256" key="4">
    <source>
        <dbReference type="ARBA" id="ARBA00022519"/>
    </source>
</evidence>
<evidence type="ECO:0000256" key="8">
    <source>
        <dbReference type="ARBA" id="ARBA00023002"/>
    </source>
</evidence>
<evidence type="ECO:0000256" key="10">
    <source>
        <dbReference type="ARBA" id="ARBA00023033"/>
    </source>
</evidence>
<reference evidence="14" key="1">
    <citation type="journal article" date="2014" name="Genome Biol. Evol.">
        <title>Pangenome evidence for extensive interdomain horizontal transfer affecting lineage core and shell genes in uncultured planktonic thaumarchaeota and euryarchaeota.</title>
        <authorList>
            <person name="Deschamps P."/>
            <person name="Zivanovic Y."/>
            <person name="Moreira D."/>
            <person name="Rodriguez-Valera F."/>
            <person name="Lopez-Garcia P."/>
        </authorList>
    </citation>
    <scope>NUCLEOTIDE SEQUENCE</scope>
</reference>
<evidence type="ECO:0000256" key="7">
    <source>
        <dbReference type="ARBA" id="ARBA00022989"/>
    </source>
</evidence>
<feature type="transmembrane region" description="Helical" evidence="12">
    <location>
        <begin position="239"/>
        <end position="259"/>
    </location>
</feature>
<evidence type="ECO:0000256" key="2">
    <source>
        <dbReference type="ARBA" id="ARBA00010823"/>
    </source>
</evidence>
<dbReference type="GO" id="GO:0046872">
    <property type="term" value="F:metal ion binding"/>
    <property type="evidence" value="ECO:0007669"/>
    <property type="project" value="UniProtKB-KW"/>
</dbReference>
<feature type="transmembrane region" description="Helical" evidence="12">
    <location>
        <begin position="108"/>
        <end position="126"/>
    </location>
</feature>
<dbReference type="PANTHER" id="PTHR38674:SF1">
    <property type="entry name" value="ALKANE 1-MONOOXYGENASE 1"/>
    <property type="match status" value="1"/>
</dbReference>
<feature type="transmembrane region" description="Helical" evidence="12">
    <location>
        <begin position="138"/>
        <end position="155"/>
    </location>
</feature>
<sequence>MKNGTNYGDYMVVAKPRPWYPYLASFIIPISAIIGNIVGGPLAGLTIFIALVIFPIADHFSGQSTQPTSPPTNDTPFQTILILHALLNPITLATLAYHAFLVGNAPSLWLAGFSTGIACGVSGIVVGHELGHTKPRSFTWLLARMNLMFAFYLHFTTEHNYNHHKNVATVKDAASAPPGKGLWLHLLQTVPGQFTSAWKVEKKRLQKREKSTLFVYNPVFKGLIIEFAFIGVVYWFAGIWVAIAILYQAAISIFLLEYVNYIRHYGLQREVNEKQTEMHSWQTLKRLSRWTLFELTLHPAHHLEASKPFWKLEPYENAPTLPSGYFAIFWPCMFPPLWKRIMAPRLLPTITD</sequence>
<comment type="subcellular location">
    <subcellularLocation>
        <location evidence="1">Cell inner membrane</location>
        <topology evidence="1">Multi-pass membrane protein</topology>
    </subcellularLocation>
</comment>
<dbReference type="EMBL" id="KF900437">
    <property type="protein sequence ID" value="AIE95036.1"/>
    <property type="molecule type" value="Genomic_DNA"/>
</dbReference>
<accession>A0A075FZV8</accession>
<feature type="transmembrane region" description="Helical" evidence="12">
    <location>
        <begin position="213"/>
        <end position="233"/>
    </location>
</feature>
<keyword evidence="3" id="KW-1003">Cell membrane</keyword>
<keyword evidence="8 14" id="KW-0560">Oxidoreductase</keyword>
<keyword evidence="9" id="KW-0408">Iron</keyword>
<dbReference type="GO" id="GO:0005886">
    <property type="term" value="C:plasma membrane"/>
    <property type="evidence" value="ECO:0007669"/>
    <property type="project" value="UniProtKB-SubCell"/>
</dbReference>
<keyword evidence="6" id="KW-0479">Metal-binding</keyword>
<name>A0A075FZV8_9EURY</name>
<dbReference type="GO" id="GO:0006629">
    <property type="term" value="P:lipid metabolic process"/>
    <property type="evidence" value="ECO:0007669"/>
    <property type="project" value="InterPro"/>
</dbReference>
<feature type="domain" description="Fatty acid desaturase" evidence="13">
    <location>
        <begin position="109"/>
        <end position="326"/>
    </location>
</feature>
<evidence type="ECO:0000256" key="5">
    <source>
        <dbReference type="ARBA" id="ARBA00022692"/>
    </source>
</evidence>
<keyword evidence="10 14" id="KW-0503">Monooxygenase</keyword>
<evidence type="ECO:0000256" key="12">
    <source>
        <dbReference type="SAM" id="Phobius"/>
    </source>
</evidence>
<keyword evidence="7 12" id="KW-1133">Transmembrane helix</keyword>
<protein>
    <submittedName>
        <fullName evidence="14">Alkane 1-monooxygenase</fullName>
        <ecNumber evidence="14">1.14.15.3</ecNumber>
    </submittedName>
</protein>
<feature type="transmembrane region" description="Helical" evidence="12">
    <location>
        <begin position="80"/>
        <end position="101"/>
    </location>
</feature>
<dbReference type="AlphaFoldDB" id="A0A075FZV8"/>
<dbReference type="GO" id="GO:0004497">
    <property type="term" value="F:monooxygenase activity"/>
    <property type="evidence" value="ECO:0007669"/>
    <property type="project" value="UniProtKB-KW"/>
</dbReference>
<dbReference type="Pfam" id="PF00487">
    <property type="entry name" value="FA_desaturase"/>
    <property type="match status" value="1"/>
</dbReference>
<dbReference type="CDD" id="cd03512">
    <property type="entry name" value="Alkane-hydroxylase"/>
    <property type="match status" value="1"/>
</dbReference>
<evidence type="ECO:0000256" key="11">
    <source>
        <dbReference type="ARBA" id="ARBA00023136"/>
    </source>
</evidence>
<dbReference type="EC" id="1.14.15.3" evidence="14"/>
<evidence type="ECO:0000256" key="6">
    <source>
        <dbReference type="ARBA" id="ARBA00022723"/>
    </source>
</evidence>
<dbReference type="PANTHER" id="PTHR38674">
    <property type="entry name" value="ALKANE 1-MONOOXYGENASE 1"/>
    <property type="match status" value="1"/>
</dbReference>
<evidence type="ECO:0000259" key="13">
    <source>
        <dbReference type="Pfam" id="PF00487"/>
    </source>
</evidence>
<dbReference type="InterPro" id="IPR033885">
    <property type="entry name" value="AlkB/XylM"/>
</dbReference>
<evidence type="ECO:0000313" key="14">
    <source>
        <dbReference type="EMBL" id="AIE95036.1"/>
    </source>
</evidence>
<dbReference type="InterPro" id="IPR005804">
    <property type="entry name" value="FA_desaturase_dom"/>
</dbReference>
<evidence type="ECO:0000256" key="1">
    <source>
        <dbReference type="ARBA" id="ARBA00004429"/>
    </source>
</evidence>
<keyword evidence="11 12" id="KW-0472">Membrane</keyword>
<comment type="similarity">
    <text evidence="2">Belongs to the fatty acid desaturase type 1 family. AlkB subfamily.</text>
</comment>
<keyword evidence="5 12" id="KW-0812">Transmembrane</keyword>
<keyword evidence="4" id="KW-0997">Cell inner membrane</keyword>
<feature type="transmembrane region" description="Helical" evidence="12">
    <location>
        <begin position="42"/>
        <end position="60"/>
    </location>
</feature>
<proteinExistence type="inferred from homology"/>
<organism evidence="14">
    <name type="scientific">uncultured marine group II/III euryarchaeote AD1000_55_D10</name>
    <dbReference type="NCBI Taxonomy" id="1457785"/>
    <lineage>
        <taxon>Archaea</taxon>
        <taxon>Methanobacteriati</taxon>
        <taxon>Methanobacteriota</taxon>
        <taxon>environmental samples</taxon>
    </lineage>
</organism>
<evidence type="ECO:0000256" key="9">
    <source>
        <dbReference type="ARBA" id="ARBA00023004"/>
    </source>
</evidence>
<evidence type="ECO:0000256" key="3">
    <source>
        <dbReference type="ARBA" id="ARBA00022475"/>
    </source>
</evidence>